<dbReference type="RefSeq" id="WP_009207702.1">
    <property type="nucleotide sequence ID" value="NC_022357.1"/>
</dbReference>
<dbReference type="Proteomes" id="UP000015559">
    <property type="component" value="Chromosome"/>
</dbReference>
<dbReference type="EMBL" id="AP013066">
    <property type="protein sequence ID" value="BAN36339.1"/>
    <property type="molecule type" value="Genomic_DNA"/>
</dbReference>
<keyword evidence="3" id="KW-0456">Lyase</keyword>
<dbReference type="InterPro" id="IPR005300">
    <property type="entry name" value="MltA_B"/>
</dbReference>
<reference evidence="8 9" key="1">
    <citation type="journal article" date="2012" name="Appl. Environ. Microbiol.">
        <title>Draft genome sequence of a psychrotolerant sulfur-oxidizing bacterium, Sulfuricella denitrificans skB26, and proteomic insights into cold adaptation.</title>
        <authorList>
            <person name="Watanabe T."/>
            <person name="Kojima H."/>
            <person name="Fukui M."/>
        </authorList>
    </citation>
    <scope>NUCLEOTIDE SEQUENCE [LARGE SCALE GENOMIC DNA]</scope>
    <source>
        <strain evidence="9">skB26</strain>
    </source>
</reference>
<keyword evidence="6" id="KW-0732">Signal</keyword>
<protein>
    <recommendedName>
        <fullName evidence="2">peptidoglycan lytic exotransglycosylase</fullName>
        <ecNumber evidence="2">4.2.2.n1</ecNumber>
    </recommendedName>
    <alternativeName>
        <fullName evidence="5">Murein hydrolase A</fullName>
    </alternativeName>
</protein>
<dbReference type="GO" id="GO:0008933">
    <property type="term" value="F:peptidoglycan lytic transglycosylase activity"/>
    <property type="evidence" value="ECO:0007669"/>
    <property type="project" value="TreeGrafter"/>
</dbReference>
<dbReference type="GO" id="GO:0004553">
    <property type="term" value="F:hydrolase activity, hydrolyzing O-glycosyl compounds"/>
    <property type="evidence" value="ECO:0007669"/>
    <property type="project" value="InterPro"/>
</dbReference>
<gene>
    <name evidence="8" type="ORF">SCD_n02537</name>
</gene>
<accession>S6ANC1</accession>
<dbReference type="GO" id="GO:0019867">
    <property type="term" value="C:outer membrane"/>
    <property type="evidence" value="ECO:0007669"/>
    <property type="project" value="InterPro"/>
</dbReference>
<dbReference type="GO" id="GO:0009253">
    <property type="term" value="P:peptidoglycan catabolic process"/>
    <property type="evidence" value="ECO:0007669"/>
    <property type="project" value="TreeGrafter"/>
</dbReference>
<dbReference type="InterPro" id="IPR026044">
    <property type="entry name" value="MltA"/>
</dbReference>
<proteinExistence type="predicted"/>
<evidence type="ECO:0000256" key="4">
    <source>
        <dbReference type="ARBA" id="ARBA00023316"/>
    </source>
</evidence>
<dbReference type="CDD" id="cd14485">
    <property type="entry name" value="mltA_like_LT_A"/>
    <property type="match status" value="1"/>
</dbReference>
<evidence type="ECO:0000313" key="9">
    <source>
        <dbReference type="Proteomes" id="UP000015559"/>
    </source>
</evidence>
<dbReference type="PANTHER" id="PTHR30124">
    <property type="entry name" value="MEMBRANE-BOUND LYTIC MUREIN TRANSGLYCOSYLASE A"/>
    <property type="match status" value="1"/>
</dbReference>
<dbReference type="GO" id="GO:0009254">
    <property type="term" value="P:peptidoglycan turnover"/>
    <property type="evidence" value="ECO:0007669"/>
    <property type="project" value="InterPro"/>
</dbReference>
<feature type="domain" description="Lytic transglycosylase MltA" evidence="7">
    <location>
        <begin position="134"/>
        <end position="291"/>
    </location>
</feature>
<dbReference type="eggNOG" id="COG2821">
    <property type="taxonomic scope" value="Bacteria"/>
</dbReference>
<dbReference type="InterPro" id="IPR010611">
    <property type="entry name" value="3D_dom"/>
</dbReference>
<sequence>MKNLLALLFTLAISACATLEKPAVIPPPVAPPQAIPSIPPTPPVAVPPLQSVGWEALSGWQDENLAAAWDAFKQSCVALQKQLAWQAPCTAATGMTSSNNAALREFFEQYFTPYQAMQPDGGSEGLVTGYYEPLLNGSRTPSKRYRHPLYGVPDDLLIVDLGSVYPELKNLRLRGRLDGRKVVPYYNRAEIDNGTTSLKGKELYWVDDAVELFFLQIQGSGKIALPGGETARIGYADQNGFPYKSIGKALVERGDLPLEKASMQGIKDWGKQNPEKLSELLNLNASYVFFRDLPNNLSGPLGALGVPLTAGRSIAVDPRHIPLGAPVFLATTWPNSAKPLNRLMLAQDTGGAIRGVVRADFFWGFGKDAGKLAGSMKQNGKMWVLLPKGFTLPQNGNGQGANGNGG</sequence>
<dbReference type="InterPro" id="IPR036908">
    <property type="entry name" value="RlpA-like_sf"/>
</dbReference>
<evidence type="ECO:0000256" key="2">
    <source>
        <dbReference type="ARBA" id="ARBA00012587"/>
    </source>
</evidence>
<dbReference type="AlphaFoldDB" id="S6ANC1"/>
<dbReference type="Gene3D" id="2.40.40.10">
    <property type="entry name" value="RlpA-like domain"/>
    <property type="match status" value="1"/>
</dbReference>
<feature type="chain" id="PRO_5004536371" description="peptidoglycan lytic exotransglycosylase" evidence="6">
    <location>
        <begin position="18"/>
        <end position="406"/>
    </location>
</feature>
<evidence type="ECO:0000256" key="5">
    <source>
        <dbReference type="ARBA" id="ARBA00030918"/>
    </source>
</evidence>
<dbReference type="KEGG" id="sdr:SCD_n02537"/>
<evidence type="ECO:0000256" key="3">
    <source>
        <dbReference type="ARBA" id="ARBA00023239"/>
    </source>
</evidence>
<dbReference type="STRING" id="1163617.SCD_n02537"/>
<dbReference type="SUPFAM" id="SSF50685">
    <property type="entry name" value="Barwin-like endoglucanases"/>
    <property type="match status" value="1"/>
</dbReference>
<dbReference type="CDD" id="cd14668">
    <property type="entry name" value="mlta_B"/>
    <property type="match status" value="1"/>
</dbReference>
<dbReference type="PANTHER" id="PTHR30124:SF0">
    <property type="entry name" value="MEMBRANE-BOUND LYTIC MUREIN TRANSGLYCOSYLASE A"/>
    <property type="match status" value="1"/>
</dbReference>
<dbReference type="HOGENOM" id="CLU_037751_0_0_4"/>
<evidence type="ECO:0000313" key="8">
    <source>
        <dbReference type="EMBL" id="BAN36339.1"/>
    </source>
</evidence>
<name>S6ANC1_SULDS</name>
<comment type="catalytic activity">
    <reaction evidence="1">
        <text>Exolytic cleavage of the (1-&gt;4)-beta-glycosidic linkage between N-acetylmuramic acid (MurNAc) and N-acetylglucosamine (GlcNAc) residues in peptidoglycan, from either the reducing or the non-reducing ends of the peptidoglycan chains, with concomitant formation of a 1,6-anhydrobond in the MurNAc residue.</text>
        <dbReference type="EC" id="4.2.2.n1"/>
    </reaction>
</comment>
<feature type="signal peptide" evidence="6">
    <location>
        <begin position="1"/>
        <end position="17"/>
    </location>
</feature>
<keyword evidence="4" id="KW-0961">Cell wall biogenesis/degradation</keyword>
<dbReference type="EC" id="4.2.2.n1" evidence="2"/>
<dbReference type="PROSITE" id="PS51257">
    <property type="entry name" value="PROKAR_LIPOPROTEIN"/>
    <property type="match status" value="1"/>
</dbReference>
<dbReference type="SMART" id="SM00925">
    <property type="entry name" value="MltA"/>
    <property type="match status" value="1"/>
</dbReference>
<dbReference type="Gene3D" id="2.40.240.50">
    <property type="entry name" value="Barwin-like endoglucanases"/>
    <property type="match status" value="1"/>
</dbReference>
<dbReference type="OrthoDB" id="9783686at2"/>
<evidence type="ECO:0000256" key="6">
    <source>
        <dbReference type="SAM" id="SignalP"/>
    </source>
</evidence>
<organism evidence="8 9">
    <name type="scientific">Sulfuricella denitrificans (strain DSM 22764 / NBRC 105220 / skB26)</name>
    <dbReference type="NCBI Taxonomy" id="1163617"/>
    <lineage>
        <taxon>Bacteria</taxon>
        <taxon>Pseudomonadati</taxon>
        <taxon>Pseudomonadota</taxon>
        <taxon>Betaproteobacteria</taxon>
        <taxon>Nitrosomonadales</taxon>
        <taxon>Sulfuricellaceae</taxon>
        <taxon>Sulfuricella</taxon>
    </lineage>
</organism>
<dbReference type="GO" id="GO:0071555">
    <property type="term" value="P:cell wall organization"/>
    <property type="evidence" value="ECO:0007669"/>
    <property type="project" value="UniProtKB-KW"/>
</dbReference>
<evidence type="ECO:0000256" key="1">
    <source>
        <dbReference type="ARBA" id="ARBA00001420"/>
    </source>
</evidence>
<dbReference type="Pfam" id="PF03562">
    <property type="entry name" value="MltA"/>
    <property type="match status" value="1"/>
</dbReference>
<evidence type="ECO:0000259" key="7">
    <source>
        <dbReference type="SMART" id="SM00925"/>
    </source>
</evidence>
<dbReference type="PIRSF" id="PIRSF019422">
    <property type="entry name" value="MltA"/>
    <property type="match status" value="1"/>
</dbReference>
<dbReference type="Pfam" id="PF06725">
    <property type="entry name" value="3D"/>
    <property type="match status" value="1"/>
</dbReference>
<keyword evidence="9" id="KW-1185">Reference proteome</keyword>